<evidence type="ECO:0000313" key="2">
    <source>
        <dbReference type="EMBL" id="AKJ27362.1"/>
    </source>
</evidence>
<protein>
    <submittedName>
        <fullName evidence="2">Uncharacterized protein</fullName>
    </submittedName>
</protein>
<sequence length="200" mass="22122">MKSHSLAACCAALGLAFGSAASADPKPDVVNNGNLWTITFYDDSSDVHDEWATQQICFIPTGTVGTQLAGVWYSPTFFDWNGTWRQEGDQVFMTGDYAGDIDGNAVGHDGMHWQLVTAERKSEGFGHWKEWREDGSFGNVIGYGNAKFARVGNCHFQPPKVDIGTLHKLTLVESRKAPRRFRRDGRDAIGPMDKLLLPLQ</sequence>
<gene>
    <name evidence="2" type="ORF">AAW51_0671</name>
</gene>
<evidence type="ECO:0000256" key="1">
    <source>
        <dbReference type="SAM" id="SignalP"/>
    </source>
</evidence>
<dbReference type="EMBL" id="CP011371">
    <property type="protein sequence ID" value="AKJ27362.1"/>
    <property type="molecule type" value="Genomic_DNA"/>
</dbReference>
<keyword evidence="1" id="KW-0732">Signal</keyword>
<dbReference type="RefSeq" id="WP_047193480.1">
    <property type="nucleotide sequence ID" value="NZ_CP011371.1"/>
</dbReference>
<reference evidence="2 3" key="1">
    <citation type="submission" date="2015-05" db="EMBL/GenBank/DDBJ databases">
        <authorList>
            <person name="Tang B."/>
            <person name="Yu Y."/>
        </authorList>
    </citation>
    <scope>NUCLEOTIDE SEQUENCE [LARGE SCALE GENOMIC DNA]</scope>
    <source>
        <strain evidence="2 3">DSM 7029</strain>
    </source>
</reference>
<keyword evidence="3" id="KW-1185">Reference proteome</keyword>
<name>A0A0G3BDL0_9BURK</name>
<dbReference type="Proteomes" id="UP000035352">
    <property type="component" value="Chromosome"/>
</dbReference>
<feature type="signal peptide" evidence="1">
    <location>
        <begin position="1"/>
        <end position="23"/>
    </location>
</feature>
<proteinExistence type="predicted"/>
<accession>A0A0G3BDL0</accession>
<organism evidence="2 3">
    <name type="scientific">Caldimonas brevitalea</name>
    <dbReference type="NCBI Taxonomy" id="413882"/>
    <lineage>
        <taxon>Bacteria</taxon>
        <taxon>Pseudomonadati</taxon>
        <taxon>Pseudomonadota</taxon>
        <taxon>Betaproteobacteria</taxon>
        <taxon>Burkholderiales</taxon>
        <taxon>Sphaerotilaceae</taxon>
        <taxon>Caldimonas</taxon>
    </lineage>
</organism>
<feature type="chain" id="PRO_5002551465" evidence="1">
    <location>
        <begin position="24"/>
        <end position="200"/>
    </location>
</feature>
<dbReference type="AlphaFoldDB" id="A0A0G3BDL0"/>
<evidence type="ECO:0000313" key="3">
    <source>
        <dbReference type="Proteomes" id="UP000035352"/>
    </source>
</evidence>
<dbReference type="KEGG" id="pbh:AAW51_0671"/>